<evidence type="ECO:0000313" key="1">
    <source>
        <dbReference type="EMBL" id="MQM27842.1"/>
    </source>
</evidence>
<protein>
    <submittedName>
        <fullName evidence="1">Uncharacterized protein</fullName>
    </submittedName>
</protein>
<gene>
    <name evidence="1" type="ORF">GFD30_20040</name>
</gene>
<dbReference type="AlphaFoldDB" id="A0A6L5GDS2"/>
<name>A0A6L5GDS2_9ACTN</name>
<organism evidence="1 2">
    <name type="scientific">Glycomyces albidus</name>
    <dbReference type="NCBI Taxonomy" id="2656774"/>
    <lineage>
        <taxon>Bacteria</taxon>
        <taxon>Bacillati</taxon>
        <taxon>Actinomycetota</taxon>
        <taxon>Actinomycetes</taxon>
        <taxon>Glycomycetales</taxon>
        <taxon>Glycomycetaceae</taxon>
        <taxon>Glycomyces</taxon>
    </lineage>
</organism>
<sequence>MSGRTYDCNNGAIEYELRCDGCGRVFQCHDDSYYSWPVLCAAAEAEGWMVDSGFDSGHECLGCGTVSPRGALVPARAA</sequence>
<evidence type="ECO:0000313" key="2">
    <source>
        <dbReference type="Proteomes" id="UP000477750"/>
    </source>
</evidence>
<accession>A0A6L5GDS2</accession>
<dbReference type="RefSeq" id="WP_153026966.1">
    <property type="nucleotide sequence ID" value="NZ_WIAO01000030.1"/>
</dbReference>
<keyword evidence="2" id="KW-1185">Reference proteome</keyword>
<dbReference type="EMBL" id="WIAO01000030">
    <property type="protein sequence ID" value="MQM27842.1"/>
    <property type="molecule type" value="Genomic_DNA"/>
</dbReference>
<reference evidence="1 2" key="1">
    <citation type="submission" date="2019-10" db="EMBL/GenBank/DDBJ databases">
        <title>Glycomyces albidus sp. nov., a novel actinomycete isolated from rhizosphere soil of wheat (Triticum aestivum L.).</title>
        <authorList>
            <person name="Qian L."/>
        </authorList>
    </citation>
    <scope>NUCLEOTIDE SEQUENCE [LARGE SCALE GENOMIC DNA]</scope>
    <source>
        <strain evidence="1 2">NEAU-7082</strain>
    </source>
</reference>
<dbReference type="Proteomes" id="UP000477750">
    <property type="component" value="Unassembled WGS sequence"/>
</dbReference>
<comment type="caution">
    <text evidence="1">The sequence shown here is derived from an EMBL/GenBank/DDBJ whole genome shotgun (WGS) entry which is preliminary data.</text>
</comment>
<proteinExistence type="predicted"/>